<dbReference type="Gene3D" id="2.160.20.10">
    <property type="entry name" value="Single-stranded right-handed beta-helix, Pectin lyase-like"/>
    <property type="match status" value="2"/>
</dbReference>
<name>A0A382AAY4_9ZZZZ</name>
<sequence>MDKIILILILTNFITIGYGAEYFVSPDGNDKNPGTLIKPFRTIQKAVKSVKSGDICFIRGGRYEELIKINNLKGKKQKPIIFTAYKDEKVILDGTRSITSKWKASKKAVFSTQLDFDVWQLFYEDSMMTAARWPNAHMTDEYFWRIKETYRHASKKSVPGTLYDERPFNSKRARQKEQDGYYHQNIKDGFNTESLAETGVDFTGAIAIMNIASWMSFASVVTDHESGKEYFNYDTTFANSGSLQKPARKWCNPNDFRPDFWEKKNQKNGQSYYYFEGPMCLDVPREWWFDPITKTVYFIPPDKKNPDGKNVRGKVMSYALIINKSRYLHFRGIDFFGTTFKITSSENITIENSQQLYPAYSKRVLGNLDVPESPLIKNKGNKAESNNRIINCRFEYTDGMALEIKGGNDIIENCLFHDIDYSCMGAAHSVQVSRQTTIRRCTVYNAGASGGFRNGGLIEYNHIFNNGSLQHDGSGFQMGGFTVNNPPIVRRNWAHSTLKVGIRFDAGLNPKTVNGGGQVLGNVTWNSGGIKVKGDKHLVANNLCFNSSVGIIPMIAPKWKSTNKNTIMANNFSNRISANNSKDVQPICKLVTNLVDVAELYLRDPKNLDFRPRANSAIIDAGTIFTKTDFSELNLSPYLGKAPDMGPYEFGDENYWIPGYQYPNASTPIPPDRATDVKLDADLMWLNGYKSNIHVVYFGNDREAVRNADPKSK</sequence>
<dbReference type="PANTHER" id="PTHR36453:SF1">
    <property type="entry name" value="RIGHT HANDED BETA HELIX DOMAIN-CONTAINING PROTEIN"/>
    <property type="match status" value="1"/>
</dbReference>
<dbReference type="InterPro" id="IPR012334">
    <property type="entry name" value="Pectin_lyas_fold"/>
</dbReference>
<dbReference type="Pfam" id="PF07602">
    <property type="entry name" value="DUF1565"/>
    <property type="match status" value="1"/>
</dbReference>
<proteinExistence type="predicted"/>
<protein>
    <recommendedName>
        <fullName evidence="1">DUF1565 domain-containing protein</fullName>
    </recommendedName>
</protein>
<feature type="domain" description="DUF1565" evidence="1">
    <location>
        <begin position="28"/>
        <end position="66"/>
    </location>
</feature>
<organism evidence="2">
    <name type="scientific">marine metagenome</name>
    <dbReference type="NCBI Taxonomy" id="408172"/>
    <lineage>
        <taxon>unclassified sequences</taxon>
        <taxon>metagenomes</taxon>
        <taxon>ecological metagenomes</taxon>
    </lineage>
</organism>
<reference evidence="2" key="1">
    <citation type="submission" date="2018-05" db="EMBL/GenBank/DDBJ databases">
        <authorList>
            <person name="Lanie J.A."/>
            <person name="Ng W.-L."/>
            <person name="Kazmierczak K.M."/>
            <person name="Andrzejewski T.M."/>
            <person name="Davidsen T.M."/>
            <person name="Wayne K.J."/>
            <person name="Tettelin H."/>
            <person name="Glass J.I."/>
            <person name="Rusch D."/>
            <person name="Podicherti R."/>
            <person name="Tsui H.-C.T."/>
            <person name="Winkler M.E."/>
        </authorList>
    </citation>
    <scope>NUCLEOTIDE SEQUENCE</scope>
</reference>
<dbReference type="SUPFAM" id="SSF51126">
    <property type="entry name" value="Pectin lyase-like"/>
    <property type="match status" value="1"/>
</dbReference>
<evidence type="ECO:0000313" key="2">
    <source>
        <dbReference type="EMBL" id="SVA98123.1"/>
    </source>
</evidence>
<gene>
    <name evidence="2" type="ORF">METZ01_LOCUS150977</name>
</gene>
<dbReference type="InterPro" id="IPR011459">
    <property type="entry name" value="DUF1565"/>
</dbReference>
<accession>A0A382AAY4</accession>
<dbReference type="PANTHER" id="PTHR36453">
    <property type="entry name" value="SECRETED PROTEIN-RELATED"/>
    <property type="match status" value="1"/>
</dbReference>
<feature type="non-terminal residue" evidence="2">
    <location>
        <position position="713"/>
    </location>
</feature>
<dbReference type="EMBL" id="UINC01024460">
    <property type="protein sequence ID" value="SVA98123.1"/>
    <property type="molecule type" value="Genomic_DNA"/>
</dbReference>
<dbReference type="AlphaFoldDB" id="A0A382AAY4"/>
<evidence type="ECO:0000259" key="1">
    <source>
        <dbReference type="Pfam" id="PF07602"/>
    </source>
</evidence>
<dbReference type="InterPro" id="IPR011050">
    <property type="entry name" value="Pectin_lyase_fold/virulence"/>
</dbReference>